<proteinExistence type="predicted"/>
<dbReference type="Gene3D" id="1.25.40.20">
    <property type="entry name" value="Ankyrin repeat-containing domain"/>
    <property type="match status" value="3"/>
</dbReference>
<evidence type="ECO:0000313" key="4">
    <source>
        <dbReference type="EMBL" id="ETW02556.1"/>
    </source>
</evidence>
<dbReference type="InterPro" id="IPR002110">
    <property type="entry name" value="Ankyrin_rpt"/>
</dbReference>
<dbReference type="SUPFAM" id="SSF48403">
    <property type="entry name" value="Ankyrin repeat"/>
    <property type="match status" value="1"/>
</dbReference>
<evidence type="ECO:0000256" key="1">
    <source>
        <dbReference type="ARBA" id="ARBA00022737"/>
    </source>
</evidence>
<organism evidence="4">
    <name type="scientific">Aphanomyces invadans</name>
    <dbReference type="NCBI Taxonomy" id="157072"/>
    <lineage>
        <taxon>Eukaryota</taxon>
        <taxon>Sar</taxon>
        <taxon>Stramenopiles</taxon>
        <taxon>Oomycota</taxon>
        <taxon>Saprolegniomycetes</taxon>
        <taxon>Saprolegniales</taxon>
        <taxon>Verrucalvaceae</taxon>
        <taxon>Aphanomyces</taxon>
    </lineage>
</organism>
<accession>A0A024U7Z7</accession>
<dbReference type="Pfam" id="PF00023">
    <property type="entry name" value="Ank"/>
    <property type="match status" value="1"/>
</dbReference>
<keyword evidence="1" id="KW-0677">Repeat</keyword>
<dbReference type="OrthoDB" id="76098at2759"/>
<gene>
    <name evidence="4" type="ORF">H310_06038</name>
</gene>
<dbReference type="VEuPathDB" id="FungiDB:H310_06038"/>
<dbReference type="RefSeq" id="XP_008869161.1">
    <property type="nucleotide sequence ID" value="XM_008870939.1"/>
</dbReference>
<dbReference type="Pfam" id="PF12796">
    <property type="entry name" value="Ank_2"/>
    <property type="match status" value="2"/>
</dbReference>
<feature type="repeat" description="ANK" evidence="3">
    <location>
        <begin position="181"/>
        <end position="206"/>
    </location>
</feature>
<evidence type="ECO:0000256" key="3">
    <source>
        <dbReference type="PROSITE-ProRule" id="PRU00023"/>
    </source>
</evidence>
<evidence type="ECO:0000256" key="2">
    <source>
        <dbReference type="ARBA" id="ARBA00023043"/>
    </source>
</evidence>
<dbReference type="PROSITE" id="PS50297">
    <property type="entry name" value="ANK_REP_REGION"/>
    <property type="match status" value="3"/>
</dbReference>
<dbReference type="eggNOG" id="KOG4177">
    <property type="taxonomic scope" value="Eukaryota"/>
</dbReference>
<keyword evidence="2 3" id="KW-0040">ANK repeat</keyword>
<feature type="repeat" description="ANK" evidence="3">
    <location>
        <begin position="346"/>
        <end position="369"/>
    </location>
</feature>
<dbReference type="InterPro" id="IPR050889">
    <property type="entry name" value="Dendritic_Spine_Reg/Scaffold"/>
</dbReference>
<name>A0A024U7Z7_9STRA</name>
<dbReference type="PROSITE" id="PS50088">
    <property type="entry name" value="ANK_REPEAT"/>
    <property type="match status" value="3"/>
</dbReference>
<dbReference type="EMBL" id="KI913961">
    <property type="protein sequence ID" value="ETW02556.1"/>
    <property type="molecule type" value="Genomic_DNA"/>
</dbReference>
<dbReference type="SMART" id="SM00248">
    <property type="entry name" value="ANK"/>
    <property type="match status" value="8"/>
</dbReference>
<feature type="repeat" description="ANK" evidence="3">
    <location>
        <begin position="381"/>
        <end position="402"/>
    </location>
</feature>
<protein>
    <submittedName>
        <fullName evidence="4">Uncharacterized protein</fullName>
    </submittedName>
</protein>
<dbReference type="PANTHER" id="PTHR24166:SF48">
    <property type="entry name" value="PROTEIN VAPYRIN"/>
    <property type="match status" value="1"/>
</dbReference>
<dbReference type="AlphaFoldDB" id="A0A024U7Z7"/>
<dbReference type="STRING" id="157072.A0A024U7Z7"/>
<dbReference type="PANTHER" id="PTHR24166">
    <property type="entry name" value="ROLLING PEBBLES, ISOFORM B"/>
    <property type="match status" value="1"/>
</dbReference>
<dbReference type="GeneID" id="20083088"/>
<reference evidence="4" key="1">
    <citation type="submission" date="2013-12" db="EMBL/GenBank/DDBJ databases">
        <title>The Genome Sequence of Aphanomyces invadans NJM9701.</title>
        <authorList>
            <consortium name="The Broad Institute Genomics Platform"/>
            <person name="Russ C."/>
            <person name="Tyler B."/>
            <person name="van West P."/>
            <person name="Dieguez-Uribeondo J."/>
            <person name="Young S.K."/>
            <person name="Zeng Q."/>
            <person name="Gargeya S."/>
            <person name="Fitzgerald M."/>
            <person name="Abouelleil A."/>
            <person name="Alvarado L."/>
            <person name="Chapman S.B."/>
            <person name="Gainer-Dewar J."/>
            <person name="Goldberg J."/>
            <person name="Griggs A."/>
            <person name="Gujja S."/>
            <person name="Hansen M."/>
            <person name="Howarth C."/>
            <person name="Imamovic A."/>
            <person name="Ireland A."/>
            <person name="Larimer J."/>
            <person name="McCowan C."/>
            <person name="Murphy C."/>
            <person name="Pearson M."/>
            <person name="Poon T.W."/>
            <person name="Priest M."/>
            <person name="Roberts A."/>
            <person name="Saif S."/>
            <person name="Shea T."/>
            <person name="Sykes S."/>
            <person name="Wortman J."/>
            <person name="Nusbaum C."/>
            <person name="Birren B."/>
        </authorList>
    </citation>
    <scope>NUCLEOTIDE SEQUENCE [LARGE SCALE GENOMIC DNA]</scope>
    <source>
        <strain evidence="4">NJM9701</strain>
    </source>
</reference>
<dbReference type="InterPro" id="IPR036770">
    <property type="entry name" value="Ankyrin_rpt-contain_sf"/>
</dbReference>
<sequence length="439" mass="47683">MVVAGHAILRRASRACYRAVHQQFAPMASALCGLAQPRASLYRQTSASMRLPSCRALNFRTYSSTTEPAQETVEVPQFDIQNWSGLMLAECADDARFILNNDDDVSINFKSPNGWTALMVHSLLNRQDIVDFLVAQPDLNINERSQLGATALMLAAEDGKPGIVRSLFKHPNVDVNAQDLNGSTALMLAATEGHVEVAKLLLDHPAIDISLQASDDATALVEACAAGKVEVVRLMLQYPAIQRHIEENKESLVAWIVGTNNTQMDVVQELLQQPIFYKGGMSLLVAATTGQVEVVRTLLAQHDIQVNVQDDLGISALMLACDGGHLEIVRLLLAHPDIDVNEQDAEGMTPLMSAVMSDQVDVVQALLDHPNVDCNIKDKENGATPLMVAAQEGQEAIAQLLVAHPSTDVTATNKDGHTAEEFASYFKHDSIVELLANRV</sequence>